<organism evidence="2 3">
    <name type="scientific">Flintibacter hominis</name>
    <dbReference type="NCBI Taxonomy" id="2763048"/>
    <lineage>
        <taxon>Bacteria</taxon>
        <taxon>Bacillati</taxon>
        <taxon>Bacillota</taxon>
        <taxon>Clostridia</taxon>
        <taxon>Eubacteriales</taxon>
        <taxon>Flintibacter</taxon>
    </lineage>
</organism>
<dbReference type="AlphaFoldDB" id="A0A8J6J0M7"/>
<dbReference type="EMBL" id="JACOPO010000001">
    <property type="protein sequence ID" value="MBC5721594.1"/>
    <property type="molecule type" value="Genomic_DNA"/>
</dbReference>
<comment type="caution">
    <text evidence="2">The sequence shown here is derived from an EMBL/GenBank/DDBJ whole genome shotgun (WGS) entry which is preliminary data.</text>
</comment>
<dbReference type="InterPro" id="IPR020290">
    <property type="entry name" value="Gp88"/>
</dbReference>
<name>A0A8J6J0M7_9FIRM</name>
<proteinExistence type="predicted"/>
<dbReference type="Proteomes" id="UP000628736">
    <property type="component" value="Unassembled WGS sequence"/>
</dbReference>
<dbReference type="Pfam" id="PF17338">
    <property type="entry name" value="GP88"/>
    <property type="match status" value="1"/>
</dbReference>
<evidence type="ECO:0000259" key="1">
    <source>
        <dbReference type="Pfam" id="PF17338"/>
    </source>
</evidence>
<accession>A0A8J6J0M7</accession>
<evidence type="ECO:0000313" key="2">
    <source>
        <dbReference type="EMBL" id="MBC5721594.1"/>
    </source>
</evidence>
<gene>
    <name evidence="2" type="ORF">H8S11_01980</name>
</gene>
<dbReference type="RefSeq" id="WP_186851995.1">
    <property type="nucleotide sequence ID" value="NZ_JACOPO010000001.1"/>
</dbReference>
<reference evidence="2" key="1">
    <citation type="submission" date="2020-08" db="EMBL/GenBank/DDBJ databases">
        <title>Genome public.</title>
        <authorList>
            <person name="Liu C."/>
            <person name="Sun Q."/>
        </authorList>
    </citation>
    <scope>NUCLEOTIDE SEQUENCE</scope>
    <source>
        <strain evidence="2">NSJ-23</strain>
    </source>
</reference>
<evidence type="ECO:0000313" key="3">
    <source>
        <dbReference type="Proteomes" id="UP000628736"/>
    </source>
</evidence>
<protein>
    <recommendedName>
        <fullName evidence="1">Gene product 88 domain-containing protein</fullName>
    </recommendedName>
</protein>
<sequence>MAGFFANGNQFLPSTPLYAVRIFNIPAISVRNNQGNINKACPNICVEAPEICKEICYAYRRQKGREKIVYSGREKNCQATRCDDLVDKVQKQIQGAIQYYMNMNRTQGIQIIYRIHESGDFYSVDYLEKWVTIANHFQNQKHVHFMAYTLKH</sequence>
<feature type="domain" description="Gene product 88" evidence="1">
    <location>
        <begin position="24"/>
        <end position="149"/>
    </location>
</feature>
<keyword evidence="3" id="KW-1185">Reference proteome</keyword>